<evidence type="ECO:0000256" key="3">
    <source>
        <dbReference type="ARBA" id="ARBA00012324"/>
    </source>
</evidence>
<comment type="pathway">
    <text evidence="1">Carbohydrate degradation.</text>
</comment>
<dbReference type="EMBL" id="CAMGYJ010000005">
    <property type="protein sequence ID" value="CAI0423486.1"/>
    <property type="molecule type" value="Genomic_DNA"/>
</dbReference>
<dbReference type="EC" id="2.7.1.1" evidence="3"/>
<keyword evidence="4" id="KW-0324">Glycolysis</keyword>
<evidence type="ECO:0000313" key="6">
    <source>
        <dbReference type="EMBL" id="CAI0423486.1"/>
    </source>
</evidence>
<dbReference type="InterPro" id="IPR022673">
    <property type="entry name" value="Hexokinase_C"/>
</dbReference>
<feature type="domain" description="Hexokinase C-terminal" evidence="5">
    <location>
        <begin position="1"/>
        <end position="35"/>
    </location>
</feature>
<evidence type="ECO:0000256" key="1">
    <source>
        <dbReference type="ARBA" id="ARBA00004921"/>
    </source>
</evidence>
<evidence type="ECO:0000259" key="5">
    <source>
        <dbReference type="Pfam" id="PF03727"/>
    </source>
</evidence>
<dbReference type="AlphaFoldDB" id="A0AAV0KN17"/>
<reference evidence="6" key="1">
    <citation type="submission" date="2022-08" db="EMBL/GenBank/DDBJ databases">
        <authorList>
            <person name="Gutierrez-Valencia J."/>
        </authorList>
    </citation>
    <scope>NUCLEOTIDE SEQUENCE</scope>
</reference>
<dbReference type="GO" id="GO:0005524">
    <property type="term" value="F:ATP binding"/>
    <property type="evidence" value="ECO:0007669"/>
    <property type="project" value="InterPro"/>
</dbReference>
<dbReference type="SUPFAM" id="SSF53067">
    <property type="entry name" value="Actin-like ATPase domain"/>
    <property type="match status" value="1"/>
</dbReference>
<gene>
    <name evidence="6" type="ORF">LITE_LOCUS19536</name>
</gene>
<proteinExistence type="predicted"/>
<name>A0AAV0KN17_9ROSI</name>
<evidence type="ECO:0000256" key="2">
    <source>
        <dbReference type="ARBA" id="ARBA00005028"/>
    </source>
</evidence>
<accession>A0AAV0KN17</accession>
<dbReference type="InterPro" id="IPR043129">
    <property type="entry name" value="ATPase_NBD"/>
</dbReference>
<dbReference type="Pfam" id="PF03727">
    <property type="entry name" value="Hexokinase_2"/>
    <property type="match status" value="1"/>
</dbReference>
<evidence type="ECO:0000256" key="4">
    <source>
        <dbReference type="ARBA" id="ARBA00023152"/>
    </source>
</evidence>
<evidence type="ECO:0000313" key="7">
    <source>
        <dbReference type="Proteomes" id="UP001154282"/>
    </source>
</evidence>
<comment type="caution">
    <text evidence="6">The sequence shown here is derived from an EMBL/GenBank/DDBJ whole genome shotgun (WGS) entry which is preliminary data.</text>
</comment>
<dbReference type="Gene3D" id="3.40.367.20">
    <property type="match status" value="1"/>
</dbReference>
<comment type="pathway">
    <text evidence="2">Carbohydrate metabolism; hexose metabolism.</text>
</comment>
<dbReference type="GO" id="GO:0004396">
    <property type="term" value="F:hexokinase activity"/>
    <property type="evidence" value="ECO:0007669"/>
    <property type="project" value="UniProtKB-EC"/>
</dbReference>
<dbReference type="Proteomes" id="UP001154282">
    <property type="component" value="Unassembled WGS sequence"/>
</dbReference>
<dbReference type="GO" id="GO:0006096">
    <property type="term" value="P:glycolytic process"/>
    <property type="evidence" value="ECO:0007669"/>
    <property type="project" value="UniProtKB-KW"/>
</dbReference>
<keyword evidence="7" id="KW-1185">Reference proteome</keyword>
<organism evidence="6 7">
    <name type="scientific">Linum tenue</name>
    <dbReference type="NCBI Taxonomy" id="586396"/>
    <lineage>
        <taxon>Eukaryota</taxon>
        <taxon>Viridiplantae</taxon>
        <taxon>Streptophyta</taxon>
        <taxon>Embryophyta</taxon>
        <taxon>Tracheophyta</taxon>
        <taxon>Spermatophyta</taxon>
        <taxon>Magnoliopsida</taxon>
        <taxon>eudicotyledons</taxon>
        <taxon>Gunneridae</taxon>
        <taxon>Pentapetalae</taxon>
        <taxon>rosids</taxon>
        <taxon>fabids</taxon>
        <taxon>Malpighiales</taxon>
        <taxon>Linaceae</taxon>
        <taxon>Linum</taxon>
    </lineage>
</organism>
<sequence>MYLGEIVRRVLLKMAEEASLFGETVPSKLQVPFILR</sequence>
<protein>
    <recommendedName>
        <fullName evidence="3">hexokinase</fullName>
        <ecNumber evidence="3">2.7.1.1</ecNumber>
    </recommendedName>
</protein>